<organism evidence="5">
    <name type="scientific">Magnetococcus massalia (strain MO-1)</name>
    <dbReference type="NCBI Taxonomy" id="451514"/>
    <lineage>
        <taxon>Bacteria</taxon>
        <taxon>Pseudomonadati</taxon>
        <taxon>Pseudomonadota</taxon>
        <taxon>Magnetococcia</taxon>
        <taxon>Magnetococcales</taxon>
        <taxon>Magnetococcaceae</taxon>
        <taxon>Magnetococcus</taxon>
    </lineage>
</organism>
<proteinExistence type="predicted"/>
<dbReference type="PANTHER" id="PTHR43547:SF2">
    <property type="entry name" value="HYBRID SIGNAL TRANSDUCTION HISTIDINE KINASE C"/>
    <property type="match status" value="1"/>
</dbReference>
<evidence type="ECO:0000313" key="5">
    <source>
        <dbReference type="EMBL" id="CRH07391.1"/>
    </source>
</evidence>
<keyword evidence="3" id="KW-0175">Coiled coil</keyword>
<evidence type="ECO:0000259" key="4">
    <source>
        <dbReference type="PROSITE" id="PS50110"/>
    </source>
</evidence>
<dbReference type="SUPFAM" id="SSF52172">
    <property type="entry name" value="CheY-like"/>
    <property type="match status" value="1"/>
</dbReference>
<dbReference type="InterPro" id="IPR011006">
    <property type="entry name" value="CheY-like_superfamily"/>
</dbReference>
<accession>A0A1S7LNG9</accession>
<reference evidence="5" key="1">
    <citation type="submission" date="2015-04" db="EMBL/GenBank/DDBJ databases">
        <authorList>
            <person name="Syromyatnikov M.Y."/>
            <person name="Popov V.N."/>
        </authorList>
    </citation>
    <scope>NUCLEOTIDE SEQUENCE</scope>
    <source>
        <strain evidence="5">MO-1</strain>
    </source>
</reference>
<dbReference type="EMBL" id="LO017727">
    <property type="protein sequence ID" value="CRH07391.1"/>
    <property type="molecule type" value="Genomic_DNA"/>
</dbReference>
<name>A0A1S7LNG9_MAGMO</name>
<gene>
    <name evidence="5" type="ORF">MAGMO_3252</name>
</gene>
<dbReference type="GO" id="GO:0000155">
    <property type="term" value="F:phosphorelay sensor kinase activity"/>
    <property type="evidence" value="ECO:0007669"/>
    <property type="project" value="TreeGrafter"/>
</dbReference>
<dbReference type="SMART" id="SM00448">
    <property type="entry name" value="REC"/>
    <property type="match status" value="1"/>
</dbReference>
<dbReference type="Gene3D" id="3.40.50.2300">
    <property type="match status" value="1"/>
</dbReference>
<keyword evidence="1 2" id="KW-0597">Phosphoprotein</keyword>
<evidence type="ECO:0000256" key="1">
    <source>
        <dbReference type="ARBA" id="ARBA00022553"/>
    </source>
</evidence>
<evidence type="ECO:0000256" key="3">
    <source>
        <dbReference type="SAM" id="Coils"/>
    </source>
</evidence>
<feature type="coiled-coil region" evidence="3">
    <location>
        <begin position="135"/>
        <end position="162"/>
    </location>
</feature>
<sequence>MDLTESRQATILAVDDVPGNLKTLTSCLGSEYNLLLAKSGESCLELVANQEVDLILLDIVMPEMDGYEVLRRLKAEEASAEIPVIFLTGRMDVQDEAKGLMLGADDYILKPPNCTLLNARVKTQLICYKNKLIIEQKVQERTQQLKQELLTAKQRVAELEALSR</sequence>
<feature type="domain" description="Response regulatory" evidence="4">
    <location>
        <begin position="10"/>
        <end position="125"/>
    </location>
</feature>
<dbReference type="InterPro" id="IPR001789">
    <property type="entry name" value="Sig_transdc_resp-reg_receiver"/>
</dbReference>
<dbReference type="AlphaFoldDB" id="A0A1S7LNG9"/>
<protein>
    <recommendedName>
        <fullName evidence="4">Response regulatory domain-containing protein</fullName>
    </recommendedName>
</protein>
<feature type="modified residue" description="4-aspartylphosphate" evidence="2">
    <location>
        <position position="58"/>
    </location>
</feature>
<evidence type="ECO:0000256" key="2">
    <source>
        <dbReference type="PROSITE-ProRule" id="PRU00169"/>
    </source>
</evidence>
<dbReference type="PANTHER" id="PTHR43547">
    <property type="entry name" value="TWO-COMPONENT HISTIDINE KINASE"/>
    <property type="match status" value="1"/>
</dbReference>
<dbReference type="PROSITE" id="PS50110">
    <property type="entry name" value="RESPONSE_REGULATORY"/>
    <property type="match status" value="1"/>
</dbReference>
<dbReference type="Pfam" id="PF00072">
    <property type="entry name" value="Response_reg"/>
    <property type="match status" value="1"/>
</dbReference>